<dbReference type="PANTHER" id="PTHR11096">
    <property type="entry name" value="RNA 3' TERMINAL PHOSPHATE CYCLASE"/>
    <property type="match status" value="1"/>
</dbReference>
<gene>
    <name evidence="3" type="ORF">PCOR1329_LOCUS9954</name>
</gene>
<evidence type="ECO:0000313" key="4">
    <source>
        <dbReference type="Proteomes" id="UP001189429"/>
    </source>
</evidence>
<reference evidence="3" key="1">
    <citation type="submission" date="2023-10" db="EMBL/GenBank/DDBJ databases">
        <authorList>
            <person name="Chen Y."/>
            <person name="Shah S."/>
            <person name="Dougan E. K."/>
            <person name="Thang M."/>
            <person name="Chan C."/>
        </authorList>
    </citation>
    <scope>NUCLEOTIDE SEQUENCE [LARGE SCALE GENOMIC DNA]</scope>
</reference>
<comment type="caution">
    <text evidence="3">The sequence shown here is derived from an EMBL/GenBank/DDBJ whole genome shotgun (WGS) entry which is preliminary data.</text>
</comment>
<proteinExistence type="predicted"/>
<dbReference type="InterPro" id="IPR000228">
    <property type="entry name" value="RNA3'_term_phos_cyc"/>
</dbReference>
<dbReference type="Proteomes" id="UP001189429">
    <property type="component" value="Unassembled WGS sequence"/>
</dbReference>
<evidence type="ECO:0000313" key="3">
    <source>
        <dbReference type="EMBL" id="CAK0802432.1"/>
    </source>
</evidence>
<accession>A0ABN9QCN8</accession>
<dbReference type="Gene3D" id="3.65.10.20">
    <property type="entry name" value="RNA 3'-terminal phosphate cyclase domain"/>
    <property type="match status" value="1"/>
</dbReference>
<dbReference type="InterPro" id="IPR020719">
    <property type="entry name" value="RNA3'_term_phos_cycl-like_CS"/>
</dbReference>
<keyword evidence="4" id="KW-1185">Reference proteome</keyword>
<organism evidence="3 4">
    <name type="scientific">Prorocentrum cordatum</name>
    <dbReference type="NCBI Taxonomy" id="2364126"/>
    <lineage>
        <taxon>Eukaryota</taxon>
        <taxon>Sar</taxon>
        <taxon>Alveolata</taxon>
        <taxon>Dinophyceae</taxon>
        <taxon>Prorocentrales</taxon>
        <taxon>Prorocentraceae</taxon>
        <taxon>Prorocentrum</taxon>
    </lineage>
</organism>
<dbReference type="EMBL" id="CAUYUJ010002798">
    <property type="protein sequence ID" value="CAK0802432.1"/>
    <property type="molecule type" value="Genomic_DNA"/>
</dbReference>
<dbReference type="Pfam" id="PF01137">
    <property type="entry name" value="RTC"/>
    <property type="match status" value="1"/>
</dbReference>
<protein>
    <recommendedName>
        <fullName evidence="2">RNA 3'-terminal phosphate cyclase domain-containing protein</fullName>
    </recommendedName>
</protein>
<sequence length="176" mass="18119">MAPTSTSMKRMGTTLRYSPGQIIGGDGLAHTCPPSRCVTYFLEGLLLLAPLAKQPLSIRLKGVTNGGPDVSCDTFRTATLPLLAKFGISEQLVFKIQKRGAPPLGGGEVVFSCPTLKGIQPLELLDEGKAVGAQTTDLLMPFGGSTLSSAARRRGGGGEGRGGLAEAPPGIPKTAS</sequence>
<dbReference type="SUPFAM" id="SSF55205">
    <property type="entry name" value="EPT/RTPC-like"/>
    <property type="match status" value="1"/>
</dbReference>
<name>A0ABN9QCN8_9DINO</name>
<dbReference type="PANTHER" id="PTHR11096:SF1">
    <property type="entry name" value="RNA 3'-TERMINAL PHOSPHATE CYCLASE-LIKE PROTEIN"/>
    <property type="match status" value="1"/>
</dbReference>
<feature type="domain" description="RNA 3'-terminal phosphate cyclase" evidence="2">
    <location>
        <begin position="9"/>
        <end position="142"/>
    </location>
</feature>
<dbReference type="InterPro" id="IPR023797">
    <property type="entry name" value="RNA3'_phos_cyclase_dom"/>
</dbReference>
<evidence type="ECO:0000256" key="1">
    <source>
        <dbReference type="SAM" id="MobiDB-lite"/>
    </source>
</evidence>
<dbReference type="InterPro" id="IPR013792">
    <property type="entry name" value="RNA3'P_cycl/enolpyr_Trfase_a/b"/>
</dbReference>
<dbReference type="PROSITE" id="PS01287">
    <property type="entry name" value="RTC"/>
    <property type="match status" value="1"/>
</dbReference>
<dbReference type="InterPro" id="IPR037136">
    <property type="entry name" value="RNA3'_phos_cyclase_dom_sf"/>
</dbReference>
<feature type="region of interest" description="Disordered" evidence="1">
    <location>
        <begin position="144"/>
        <end position="176"/>
    </location>
</feature>
<evidence type="ECO:0000259" key="2">
    <source>
        <dbReference type="Pfam" id="PF01137"/>
    </source>
</evidence>